<evidence type="ECO:0000313" key="3">
    <source>
        <dbReference type="EMBL" id="GMA18445.1"/>
    </source>
</evidence>
<dbReference type="RefSeq" id="WP_284283515.1">
    <property type="nucleotide sequence ID" value="NZ_BSUJ01000001.1"/>
</dbReference>
<feature type="transmembrane region" description="Helical" evidence="2">
    <location>
        <begin position="54"/>
        <end position="79"/>
    </location>
</feature>
<keyword evidence="2" id="KW-1133">Transmembrane helix</keyword>
<dbReference type="Proteomes" id="UP001157109">
    <property type="component" value="Unassembled WGS sequence"/>
</dbReference>
<dbReference type="InterPro" id="IPR021465">
    <property type="entry name" value="DUF3117"/>
</dbReference>
<dbReference type="EMBL" id="BSUJ01000001">
    <property type="protein sequence ID" value="GMA18445.1"/>
    <property type="molecule type" value="Genomic_DNA"/>
</dbReference>
<keyword evidence="2" id="KW-0472">Membrane</keyword>
<gene>
    <name evidence="3" type="ORF">GCM10025862_04660</name>
</gene>
<evidence type="ECO:0008006" key="5">
    <source>
        <dbReference type="Google" id="ProtNLM"/>
    </source>
</evidence>
<feature type="region of interest" description="Disordered" evidence="1">
    <location>
        <begin position="327"/>
        <end position="349"/>
    </location>
</feature>
<feature type="transmembrane region" description="Helical" evidence="2">
    <location>
        <begin position="128"/>
        <end position="155"/>
    </location>
</feature>
<evidence type="ECO:0000313" key="4">
    <source>
        <dbReference type="Proteomes" id="UP001157109"/>
    </source>
</evidence>
<comment type="caution">
    <text evidence="3">The sequence shown here is derived from an EMBL/GenBank/DDBJ whole genome shotgun (WGS) entry which is preliminary data.</text>
</comment>
<dbReference type="Pfam" id="PF11314">
    <property type="entry name" value="DUF3117"/>
    <property type="match status" value="1"/>
</dbReference>
<name>A0ABQ6HIY9_9MICO</name>
<keyword evidence="2" id="KW-0812">Transmembrane</keyword>
<sequence>MTVLWDGTWYRRIAEHGYPATLPVDALGQVQQSEWAFYPLFPLLARALMTVTGLGFPAVASTLALVLGAVAAVLIALLLRRWLPDRLALVALACWCTYLATPTLQLAYTESMALALLAAFLALVLRRSWWAAAAVALVLGLARPIALPLAIVGLAACLQRWHGRRAQPLRRGEATAMAAMLASCGIAGLLWPGLAWLGTGIPDAYTQTMSAWRAGHEIHAFTPWWHNARFFFGDVWGPVLLVVLPVLYLVVVLGPWARPVDLVVRVWLLAYPLYLGAVLDPISSTYRYLLPLFPVAAILVGWGGDTASSVRCGGVCCSPSTSPRRCGGSVTCSSTTRRPPGHRDRVGDRDRVREPVIERTGAGAARRAHGRIIRCQTRGWEILMSFTCRCGQLKLSGAMPVAVHAGEAAEPFADRTRREWLMAAMKPRTGDGPLEVVKEGRGIVLRMPLEGGGRLVVEMTPDEIAALGEAIKGVTG</sequence>
<protein>
    <recommendedName>
        <fullName evidence="5">Glycosyltransferase RgtA/B/C/D-like domain-containing protein</fullName>
    </recommendedName>
</protein>
<reference evidence="4" key="1">
    <citation type="journal article" date="2019" name="Int. J. Syst. Evol. Microbiol.">
        <title>The Global Catalogue of Microorganisms (GCM) 10K type strain sequencing project: providing services to taxonomists for standard genome sequencing and annotation.</title>
        <authorList>
            <consortium name="The Broad Institute Genomics Platform"/>
            <consortium name="The Broad Institute Genome Sequencing Center for Infectious Disease"/>
            <person name="Wu L."/>
            <person name="Ma J."/>
        </authorList>
    </citation>
    <scope>NUCLEOTIDE SEQUENCE [LARGE SCALE GENOMIC DNA]</scope>
    <source>
        <strain evidence="4">NBRC 105830</strain>
    </source>
</reference>
<accession>A0ABQ6HIY9</accession>
<proteinExistence type="predicted"/>
<feature type="transmembrane region" description="Helical" evidence="2">
    <location>
        <begin position="86"/>
        <end position="108"/>
    </location>
</feature>
<feature type="transmembrane region" description="Helical" evidence="2">
    <location>
        <begin position="235"/>
        <end position="255"/>
    </location>
</feature>
<keyword evidence="4" id="KW-1185">Reference proteome</keyword>
<organism evidence="3 4">
    <name type="scientific">Arsenicicoccus piscis</name>
    <dbReference type="NCBI Taxonomy" id="673954"/>
    <lineage>
        <taxon>Bacteria</taxon>
        <taxon>Bacillati</taxon>
        <taxon>Actinomycetota</taxon>
        <taxon>Actinomycetes</taxon>
        <taxon>Micrococcales</taxon>
        <taxon>Intrasporangiaceae</taxon>
        <taxon>Arsenicicoccus</taxon>
    </lineage>
</organism>
<evidence type="ECO:0000256" key="2">
    <source>
        <dbReference type="SAM" id="Phobius"/>
    </source>
</evidence>
<feature type="transmembrane region" description="Helical" evidence="2">
    <location>
        <begin position="176"/>
        <end position="197"/>
    </location>
</feature>
<evidence type="ECO:0000256" key="1">
    <source>
        <dbReference type="SAM" id="MobiDB-lite"/>
    </source>
</evidence>
<feature type="transmembrane region" description="Helical" evidence="2">
    <location>
        <begin position="262"/>
        <end position="279"/>
    </location>
</feature>